<dbReference type="PANTHER" id="PTHR15682">
    <property type="entry name" value="UNHEALTHY RIBOSOME BIOGENESIS PROTEIN 2 HOMOLOG"/>
    <property type="match status" value="1"/>
</dbReference>
<dbReference type="PANTHER" id="PTHR15682:SF2">
    <property type="entry name" value="UNHEALTHY RIBOSOME BIOGENESIS PROTEIN 2 HOMOLOG"/>
    <property type="match status" value="1"/>
</dbReference>
<dbReference type="EMBL" id="CM003380">
    <property type="protein sequence ID" value="KOM56714.1"/>
    <property type="molecule type" value="Genomic_DNA"/>
</dbReference>
<evidence type="ECO:0000313" key="3">
    <source>
        <dbReference type="Proteomes" id="UP000053144"/>
    </source>
</evidence>
<protein>
    <submittedName>
        <fullName evidence="2">Uncharacterized protein</fullName>
    </submittedName>
</protein>
<dbReference type="GO" id="GO:0042254">
    <property type="term" value="P:ribosome biogenesis"/>
    <property type="evidence" value="ECO:0007669"/>
    <property type="project" value="TreeGrafter"/>
</dbReference>
<dbReference type="InterPro" id="IPR052609">
    <property type="entry name" value="Ribosome_Biogenesis_Reg"/>
</dbReference>
<dbReference type="GO" id="GO:0005730">
    <property type="term" value="C:nucleolus"/>
    <property type="evidence" value="ECO:0007669"/>
    <property type="project" value="TreeGrafter"/>
</dbReference>
<feature type="signal peptide" evidence="1">
    <location>
        <begin position="1"/>
        <end position="20"/>
    </location>
</feature>
<organism evidence="2 3">
    <name type="scientific">Phaseolus angularis</name>
    <name type="common">Azuki bean</name>
    <name type="synonym">Vigna angularis</name>
    <dbReference type="NCBI Taxonomy" id="3914"/>
    <lineage>
        <taxon>Eukaryota</taxon>
        <taxon>Viridiplantae</taxon>
        <taxon>Streptophyta</taxon>
        <taxon>Embryophyta</taxon>
        <taxon>Tracheophyta</taxon>
        <taxon>Spermatophyta</taxon>
        <taxon>Magnoliopsida</taxon>
        <taxon>eudicotyledons</taxon>
        <taxon>Gunneridae</taxon>
        <taxon>Pentapetalae</taxon>
        <taxon>rosids</taxon>
        <taxon>fabids</taxon>
        <taxon>Fabales</taxon>
        <taxon>Fabaceae</taxon>
        <taxon>Papilionoideae</taxon>
        <taxon>50 kb inversion clade</taxon>
        <taxon>NPAAA clade</taxon>
        <taxon>indigoferoid/millettioid clade</taxon>
        <taxon>Phaseoleae</taxon>
        <taxon>Vigna</taxon>
    </lineage>
</organism>
<evidence type="ECO:0000256" key="1">
    <source>
        <dbReference type="SAM" id="SignalP"/>
    </source>
</evidence>
<sequence length="901" mass="100749">MGRGKLLLLLLGNASPPSIGPPSSCLAAWIFLSQYQDGGNKVNYPPVTQKLDQSATIPNSFTEQSNILETCHEQDENSLSDDIANSYSLSRDDIFEKNMHNGVPSVLCDSICFPKLELHLLLDWTLDAVRLSPWTGGGGTCKRCSDAQCSTGSGPFGGGFQQGFLSSFGSDFGMKLACQSKKSQRTIELRCSWRAVERQLFGMLLMGCSRLAAERSITGMLPLGLFGDTSLLGNDIRSYRFYYLKRYGILAKVSTSTQQVSSLVIGAIFSRPFGNALLENNYLSFGSLVFGHSEQAQTIRYSITDRSVSPSEDRSDCNTIKLPRLISYLNDWIVTLLFPPNGKKKWGDGKTPQLEGIEAYMDIRCWEIFKLCLQESLKFHGSWSMPRNLLQTVQFVARDLLSLLEDTCISSGEVIISEERFKLYGTTIDCVSLVFLSHGGLPNKNLDLWVETAKVLLDLVLKTYNNSLDDNNVDALAQRFLWSVLLPFSKLSVQRAKKGFHNFLDKLLEPLLHLSSEMHLRVNRSNPFWMSRLKEAVEEVLAHGLFHQVHISEFLSLHGSKNDVTACDEKSNDSKTTIKSYTRHLFDVLNRIIARKNAMAMGSLGLLFHLYATSARKFKLDEGLKTTEKIVEVDANTLLLDLHGLLKSIGNLLASFMREKVYLRTEDTSGGACLNFLKKIFKTLITSSTSVLHFSNYDTTNKMEIYVLPANEILVAMGYLLQIGYEVIGEGLVNLWLLILSFSAINCNLGNAFDQCSLPCAIPALECQTIHLYNQLRQLDREAVGRCCWNVLDVRCFPLCWTSALLLDVCWMDARCWMCADERCGVCWTYAVSQAAGRALSAGRALKCWTLAEVLDARAIREKPNQDVRAICWTLVLKCVRKLLDARPEVLDARASVGCRP</sequence>
<proteinExistence type="predicted"/>
<gene>
    <name evidence="2" type="ORF">LR48_Vigan10g260600</name>
</gene>
<evidence type="ECO:0000313" key="2">
    <source>
        <dbReference type="EMBL" id="KOM56714.1"/>
    </source>
</evidence>
<accession>A0A0L9VPN7</accession>
<name>A0A0L9VPN7_PHAAN</name>
<dbReference type="Proteomes" id="UP000053144">
    <property type="component" value="Chromosome 10"/>
</dbReference>
<feature type="chain" id="PRO_5005596852" evidence="1">
    <location>
        <begin position="21"/>
        <end position="901"/>
    </location>
</feature>
<dbReference type="Gramene" id="KOM56714">
    <property type="protein sequence ID" value="KOM56714"/>
    <property type="gene ID" value="LR48_Vigan10g260600"/>
</dbReference>
<reference evidence="3" key="1">
    <citation type="journal article" date="2015" name="Proc. Natl. Acad. Sci. U.S.A.">
        <title>Genome sequencing of adzuki bean (Vigna angularis) provides insight into high starch and low fat accumulation and domestication.</title>
        <authorList>
            <person name="Yang K."/>
            <person name="Tian Z."/>
            <person name="Chen C."/>
            <person name="Luo L."/>
            <person name="Zhao B."/>
            <person name="Wang Z."/>
            <person name="Yu L."/>
            <person name="Li Y."/>
            <person name="Sun Y."/>
            <person name="Li W."/>
            <person name="Chen Y."/>
            <person name="Li Y."/>
            <person name="Zhang Y."/>
            <person name="Ai D."/>
            <person name="Zhao J."/>
            <person name="Shang C."/>
            <person name="Ma Y."/>
            <person name="Wu B."/>
            <person name="Wang M."/>
            <person name="Gao L."/>
            <person name="Sun D."/>
            <person name="Zhang P."/>
            <person name="Guo F."/>
            <person name="Wang W."/>
            <person name="Li Y."/>
            <person name="Wang J."/>
            <person name="Varshney R.K."/>
            <person name="Wang J."/>
            <person name="Ling H.Q."/>
            <person name="Wan P."/>
        </authorList>
    </citation>
    <scope>NUCLEOTIDE SEQUENCE</scope>
    <source>
        <strain evidence="3">cv. Jingnong 6</strain>
    </source>
</reference>
<dbReference type="STRING" id="3914.A0A0L9VPN7"/>
<keyword evidence="1" id="KW-0732">Signal</keyword>
<dbReference type="AlphaFoldDB" id="A0A0L9VPN7"/>